<dbReference type="AlphaFoldDB" id="A0A1H3TJH6"/>
<gene>
    <name evidence="1" type="ORF">SAMN05421547_12878</name>
</gene>
<reference evidence="1 2" key="1">
    <citation type="submission" date="2016-10" db="EMBL/GenBank/DDBJ databases">
        <authorList>
            <person name="de Groot N.N."/>
        </authorList>
    </citation>
    <scope>NUCLEOTIDE SEQUENCE [LARGE SCALE GENOMIC DNA]</scope>
    <source>
        <strain evidence="1 2">LMG 24775</strain>
    </source>
</reference>
<sequence>MKRDRTRSIWRGMRARCSNPKHISYPNYGGAGVSVCARWERYENFLADMGPAPPGLSIERLDRSQPYCPSNCIWATDKQQARNRSNNVLIEFQGESLPIAAWAERYGLAVGTLWRRLKAGAPMDIAVSKPLLRGKPWRGHQRPRKERT</sequence>
<name>A0A1H3TJH6_9BURK</name>
<dbReference type="Proteomes" id="UP000183417">
    <property type="component" value="Unassembled WGS sequence"/>
</dbReference>
<proteinExistence type="predicted"/>
<dbReference type="EMBL" id="FNPE01000028">
    <property type="protein sequence ID" value="SDZ49499.1"/>
    <property type="molecule type" value="Genomic_DNA"/>
</dbReference>
<evidence type="ECO:0000313" key="1">
    <source>
        <dbReference type="EMBL" id="SDZ49499.1"/>
    </source>
</evidence>
<evidence type="ECO:0000313" key="2">
    <source>
        <dbReference type="Proteomes" id="UP000183417"/>
    </source>
</evidence>
<accession>A0A1H3TJH6</accession>
<dbReference type="RefSeq" id="WP_074923560.1">
    <property type="nucleotide sequence ID" value="NZ_CP141274.1"/>
</dbReference>
<dbReference type="GeneID" id="94693424"/>
<organism evidence="1 2">
    <name type="scientific">Delftia lacustris</name>
    <dbReference type="NCBI Taxonomy" id="558537"/>
    <lineage>
        <taxon>Bacteria</taxon>
        <taxon>Pseudomonadati</taxon>
        <taxon>Pseudomonadota</taxon>
        <taxon>Betaproteobacteria</taxon>
        <taxon>Burkholderiales</taxon>
        <taxon>Comamonadaceae</taxon>
        <taxon>Delftia</taxon>
    </lineage>
</organism>
<protein>
    <submittedName>
        <fullName evidence="1">Uncharacterized protein</fullName>
    </submittedName>
</protein>